<comment type="caution">
    <text evidence="2">The sequence shown here is derived from an EMBL/GenBank/DDBJ whole genome shotgun (WGS) entry which is preliminary data.</text>
</comment>
<evidence type="ECO:0000313" key="3">
    <source>
        <dbReference type="Proteomes" id="UP001085076"/>
    </source>
</evidence>
<keyword evidence="1" id="KW-0472">Membrane</keyword>
<sequence>MGVVGDAPARGGHRWRPLITCLAAPPLRVALHLCALFPSVLMVSFPFFNFLMTSALCQLVEGNWKAGEGMPDTLLELVDSKKSLNLIHLNRAKRHWSIKNPLQHSAVCDHGPLSLHGAVAVRRFNANPINFSTVPNISLSKGKTS</sequence>
<dbReference type="EMBL" id="JAGGNH010000005">
    <property type="protein sequence ID" value="KAJ0970683.1"/>
    <property type="molecule type" value="Genomic_DNA"/>
</dbReference>
<evidence type="ECO:0000256" key="1">
    <source>
        <dbReference type="SAM" id="Phobius"/>
    </source>
</evidence>
<reference evidence="2" key="2">
    <citation type="journal article" date="2022" name="Hortic Res">
        <title>The genome of Dioscorea zingiberensis sheds light on the biosynthesis, origin and evolution of the medicinally important diosgenin saponins.</title>
        <authorList>
            <person name="Li Y."/>
            <person name="Tan C."/>
            <person name="Li Z."/>
            <person name="Guo J."/>
            <person name="Li S."/>
            <person name="Chen X."/>
            <person name="Wang C."/>
            <person name="Dai X."/>
            <person name="Yang H."/>
            <person name="Song W."/>
            <person name="Hou L."/>
            <person name="Xu J."/>
            <person name="Tong Z."/>
            <person name="Xu A."/>
            <person name="Yuan X."/>
            <person name="Wang W."/>
            <person name="Yang Q."/>
            <person name="Chen L."/>
            <person name="Sun Z."/>
            <person name="Wang K."/>
            <person name="Pan B."/>
            <person name="Chen J."/>
            <person name="Bao Y."/>
            <person name="Liu F."/>
            <person name="Qi X."/>
            <person name="Gang D.R."/>
            <person name="Wen J."/>
            <person name="Li J."/>
        </authorList>
    </citation>
    <scope>NUCLEOTIDE SEQUENCE</scope>
    <source>
        <strain evidence="2">Dzin_1.0</strain>
    </source>
</reference>
<accession>A0A9D5HC41</accession>
<dbReference type="AlphaFoldDB" id="A0A9D5HC41"/>
<reference evidence="2" key="1">
    <citation type="submission" date="2021-03" db="EMBL/GenBank/DDBJ databases">
        <authorList>
            <person name="Li Z."/>
            <person name="Yang C."/>
        </authorList>
    </citation>
    <scope>NUCLEOTIDE SEQUENCE</scope>
    <source>
        <strain evidence="2">Dzin_1.0</strain>
        <tissue evidence="2">Leaf</tissue>
    </source>
</reference>
<keyword evidence="3" id="KW-1185">Reference proteome</keyword>
<evidence type="ECO:0000313" key="2">
    <source>
        <dbReference type="EMBL" id="KAJ0970683.1"/>
    </source>
</evidence>
<dbReference type="Proteomes" id="UP001085076">
    <property type="component" value="Miscellaneous, Linkage group lg05"/>
</dbReference>
<gene>
    <name evidence="2" type="ORF">J5N97_018642</name>
</gene>
<name>A0A9D5HC41_9LILI</name>
<keyword evidence="1" id="KW-0812">Transmembrane</keyword>
<protein>
    <submittedName>
        <fullName evidence="2">Uncharacterized protein</fullName>
    </submittedName>
</protein>
<organism evidence="2 3">
    <name type="scientific">Dioscorea zingiberensis</name>
    <dbReference type="NCBI Taxonomy" id="325984"/>
    <lineage>
        <taxon>Eukaryota</taxon>
        <taxon>Viridiplantae</taxon>
        <taxon>Streptophyta</taxon>
        <taxon>Embryophyta</taxon>
        <taxon>Tracheophyta</taxon>
        <taxon>Spermatophyta</taxon>
        <taxon>Magnoliopsida</taxon>
        <taxon>Liliopsida</taxon>
        <taxon>Dioscoreales</taxon>
        <taxon>Dioscoreaceae</taxon>
        <taxon>Dioscorea</taxon>
    </lineage>
</organism>
<feature type="transmembrane region" description="Helical" evidence="1">
    <location>
        <begin position="29"/>
        <end position="51"/>
    </location>
</feature>
<proteinExistence type="predicted"/>
<keyword evidence="1" id="KW-1133">Transmembrane helix</keyword>